<feature type="region of interest" description="Disordered" evidence="1">
    <location>
        <begin position="25"/>
        <end position="89"/>
    </location>
</feature>
<organism evidence="3 4">
    <name type="scientific">Prorocentrum cordatum</name>
    <dbReference type="NCBI Taxonomy" id="2364126"/>
    <lineage>
        <taxon>Eukaryota</taxon>
        <taxon>Sar</taxon>
        <taxon>Alveolata</taxon>
        <taxon>Dinophyceae</taxon>
        <taxon>Prorocentrales</taxon>
        <taxon>Prorocentraceae</taxon>
        <taxon>Prorocentrum</taxon>
    </lineage>
</organism>
<dbReference type="Proteomes" id="UP001189429">
    <property type="component" value="Unassembled WGS sequence"/>
</dbReference>
<feature type="signal peptide" evidence="2">
    <location>
        <begin position="1"/>
        <end position="21"/>
    </location>
</feature>
<comment type="caution">
    <text evidence="3">The sequence shown here is derived from an EMBL/GenBank/DDBJ whole genome shotgun (WGS) entry which is preliminary data.</text>
</comment>
<feature type="chain" id="PRO_5046572709" evidence="2">
    <location>
        <begin position="22"/>
        <end position="378"/>
    </location>
</feature>
<proteinExistence type="predicted"/>
<dbReference type="EMBL" id="CAUYUJ010019052">
    <property type="protein sequence ID" value="CAK0888279.1"/>
    <property type="molecule type" value="Genomic_DNA"/>
</dbReference>
<reference evidence="3" key="1">
    <citation type="submission" date="2023-10" db="EMBL/GenBank/DDBJ databases">
        <authorList>
            <person name="Chen Y."/>
            <person name="Shah S."/>
            <person name="Dougan E. K."/>
            <person name="Thang M."/>
            <person name="Chan C."/>
        </authorList>
    </citation>
    <scope>NUCLEOTIDE SEQUENCE [LARGE SCALE GENOMIC DNA]</scope>
</reference>
<sequence>MVAMSLLGAFVLGWLVGMAPKKRPAIAGGAAGSAAASDADCPGGDRKPKADEAVAEADAEGQAGADREVKLVAGSPSKRAPKGARDQVATNEMLTGSCQQKAGKDPDKAVKAAAALEMHHQPGWEEKESMAERCKGNEARGSMKWIDDWMGTRSKECATAAGWNENWRGPGQVLQLLGLNLSDFETREEALAFVAKEVRRNQVASGTLESHPPKIDESSWLMMITGEHAAQLESRANDCNKAIQSGRLEFALGAHGGDEVKQQGGGAEAAETLDDPGVGKYAEASKDLGKVYDALNTYQDDAEAIATIVDDLAKNGITKLEKAEGDKEKAIKTFEEECESRAKQCDERRKAGDERAKNAAPKVTEMQGKHPREPSERS</sequence>
<accession>A0ABN9WT37</accession>
<evidence type="ECO:0000313" key="3">
    <source>
        <dbReference type="EMBL" id="CAK0888279.1"/>
    </source>
</evidence>
<feature type="compositionally biased region" description="Low complexity" evidence="1">
    <location>
        <begin position="25"/>
        <end position="42"/>
    </location>
</feature>
<protein>
    <submittedName>
        <fullName evidence="3">Uncharacterized protein</fullName>
    </submittedName>
</protein>
<feature type="compositionally biased region" description="Basic and acidic residues" evidence="1">
    <location>
        <begin position="43"/>
        <end position="52"/>
    </location>
</feature>
<evidence type="ECO:0000256" key="1">
    <source>
        <dbReference type="SAM" id="MobiDB-lite"/>
    </source>
</evidence>
<gene>
    <name evidence="3" type="ORF">PCOR1329_LOCUS69096</name>
</gene>
<keyword evidence="4" id="KW-1185">Reference proteome</keyword>
<evidence type="ECO:0000313" key="4">
    <source>
        <dbReference type="Proteomes" id="UP001189429"/>
    </source>
</evidence>
<evidence type="ECO:0000256" key="2">
    <source>
        <dbReference type="SAM" id="SignalP"/>
    </source>
</evidence>
<feature type="compositionally biased region" description="Basic and acidic residues" evidence="1">
    <location>
        <begin position="367"/>
        <end position="378"/>
    </location>
</feature>
<name>A0ABN9WT37_9DINO</name>
<feature type="compositionally biased region" description="Basic and acidic residues" evidence="1">
    <location>
        <begin position="337"/>
        <end position="357"/>
    </location>
</feature>
<feature type="region of interest" description="Disordered" evidence="1">
    <location>
        <begin position="337"/>
        <end position="378"/>
    </location>
</feature>
<keyword evidence="2" id="KW-0732">Signal</keyword>